<keyword evidence="2" id="KW-0812">Transmembrane</keyword>
<gene>
    <name evidence="3" type="ORF">CSA55_06190</name>
</gene>
<evidence type="ECO:0000313" key="4">
    <source>
        <dbReference type="Proteomes" id="UP000230914"/>
    </source>
</evidence>
<name>A0A2G6K8V4_9ACTN</name>
<dbReference type="Proteomes" id="UP000230914">
    <property type="component" value="Unassembled WGS sequence"/>
</dbReference>
<sequence>MTDDFTNPIDEDEADLDPSEVVGDSVDDVATDQMASDDDPDMPRRSTPLDSVIAWWTTRSSPTALVTAAALAITFYIVANAVHLSIFPSQDLVFDRTTPTGGDFGAHVWGPAFLRDVLLPSLRFNGWTMDWYAGMPAYNFYMVLPA</sequence>
<dbReference type="AlphaFoldDB" id="A0A2G6K8V4"/>
<evidence type="ECO:0000313" key="3">
    <source>
        <dbReference type="EMBL" id="PIE31209.1"/>
    </source>
</evidence>
<feature type="region of interest" description="Disordered" evidence="1">
    <location>
        <begin position="1"/>
        <end position="46"/>
    </location>
</feature>
<reference evidence="3 4" key="1">
    <citation type="submission" date="2017-10" db="EMBL/GenBank/DDBJ databases">
        <title>Novel microbial diversity and functional potential in the marine mammal oral microbiome.</title>
        <authorList>
            <person name="Dudek N.K."/>
            <person name="Sun C.L."/>
            <person name="Burstein D."/>
            <person name="Kantor R.S."/>
            <person name="Aliaga Goltsman D.S."/>
            <person name="Bik E.M."/>
            <person name="Thomas B.C."/>
            <person name="Banfield J.F."/>
            <person name="Relman D.A."/>
        </authorList>
    </citation>
    <scope>NUCLEOTIDE SEQUENCE [LARGE SCALE GENOMIC DNA]</scope>
    <source>
        <strain evidence="3">DOLJORAL78_61_10</strain>
    </source>
</reference>
<comment type="caution">
    <text evidence="3">The sequence shown here is derived from an EMBL/GenBank/DDBJ whole genome shotgun (WGS) entry which is preliminary data.</text>
</comment>
<protein>
    <submittedName>
        <fullName evidence="3">Uncharacterized protein</fullName>
    </submittedName>
</protein>
<proteinExistence type="predicted"/>
<evidence type="ECO:0000256" key="1">
    <source>
        <dbReference type="SAM" id="MobiDB-lite"/>
    </source>
</evidence>
<dbReference type="EMBL" id="PDSL01000103">
    <property type="protein sequence ID" value="PIE31209.1"/>
    <property type="molecule type" value="Genomic_DNA"/>
</dbReference>
<evidence type="ECO:0000256" key="2">
    <source>
        <dbReference type="SAM" id="Phobius"/>
    </source>
</evidence>
<accession>A0A2G6K8V4</accession>
<feature type="transmembrane region" description="Helical" evidence="2">
    <location>
        <begin position="64"/>
        <end position="87"/>
    </location>
</feature>
<keyword evidence="2" id="KW-0472">Membrane</keyword>
<organism evidence="3 4">
    <name type="scientific">Ilumatobacter coccineus</name>
    <dbReference type="NCBI Taxonomy" id="467094"/>
    <lineage>
        <taxon>Bacteria</taxon>
        <taxon>Bacillati</taxon>
        <taxon>Actinomycetota</taxon>
        <taxon>Acidimicrobiia</taxon>
        <taxon>Acidimicrobiales</taxon>
        <taxon>Ilumatobacteraceae</taxon>
        <taxon>Ilumatobacter</taxon>
    </lineage>
</organism>
<keyword evidence="2" id="KW-1133">Transmembrane helix</keyword>
<feature type="compositionally biased region" description="Acidic residues" evidence="1">
    <location>
        <begin position="25"/>
        <end position="40"/>
    </location>
</feature>
<feature type="non-terminal residue" evidence="3">
    <location>
        <position position="146"/>
    </location>
</feature>
<feature type="compositionally biased region" description="Acidic residues" evidence="1">
    <location>
        <begin position="1"/>
        <end position="18"/>
    </location>
</feature>